<accession>A0A977L2C8</accession>
<protein>
    <submittedName>
        <fullName evidence="2">Transcriptional regulator</fullName>
    </submittedName>
</protein>
<gene>
    <name evidence="2" type="ORF">KA717_18100</name>
</gene>
<dbReference type="InterPro" id="IPR010982">
    <property type="entry name" value="Lambda_DNA-bd_dom_sf"/>
</dbReference>
<dbReference type="AlphaFoldDB" id="A0A977L2C8"/>
<proteinExistence type="predicted"/>
<sequence length="132" mass="14842">MALIINKTIYSELLTAFQPKVIKTQAEYDEAHRILVELIMLPSLSPEQIELRELIIVLLKEFDHKQPTPEPASPQEVLVYLMEEHHLKQADLVGKIGSKGVVSEIVNGKRSISKSQAKVLAEIFHVSSSVFI</sequence>
<dbReference type="CDD" id="cd00093">
    <property type="entry name" value="HTH_XRE"/>
    <property type="match status" value="1"/>
</dbReference>
<evidence type="ECO:0000313" key="2">
    <source>
        <dbReference type="EMBL" id="UXE64233.1"/>
    </source>
</evidence>
<reference evidence="2" key="1">
    <citation type="submission" date="2021-04" db="EMBL/GenBank/DDBJ databases">
        <title>Genome sequence of Woronichinia naegeliana from Washington state freshwater lake bloom.</title>
        <authorList>
            <person name="Dreher T.W."/>
        </authorList>
    </citation>
    <scope>NUCLEOTIDE SEQUENCE</scope>
    <source>
        <strain evidence="2">WA131</strain>
    </source>
</reference>
<dbReference type="Pfam" id="PF01381">
    <property type="entry name" value="HTH_3"/>
    <property type="match status" value="1"/>
</dbReference>
<dbReference type="SMART" id="SM00530">
    <property type="entry name" value="HTH_XRE"/>
    <property type="match status" value="1"/>
</dbReference>
<organism evidence="2">
    <name type="scientific">Woronichinia naegeliana WA131</name>
    <dbReference type="NCBI Taxonomy" id="2824559"/>
    <lineage>
        <taxon>Bacteria</taxon>
        <taxon>Bacillati</taxon>
        <taxon>Cyanobacteriota</taxon>
        <taxon>Cyanophyceae</taxon>
        <taxon>Synechococcales</taxon>
        <taxon>Coelosphaeriaceae</taxon>
        <taxon>Woronichinia</taxon>
    </lineage>
</organism>
<dbReference type="SUPFAM" id="SSF47413">
    <property type="entry name" value="lambda repressor-like DNA-binding domains"/>
    <property type="match status" value="1"/>
</dbReference>
<name>A0A977L2C8_9CYAN</name>
<dbReference type="GO" id="GO:0003677">
    <property type="term" value="F:DNA binding"/>
    <property type="evidence" value="ECO:0007669"/>
    <property type="project" value="InterPro"/>
</dbReference>
<dbReference type="InterPro" id="IPR001387">
    <property type="entry name" value="Cro/C1-type_HTH"/>
</dbReference>
<dbReference type="PROSITE" id="PS50943">
    <property type="entry name" value="HTH_CROC1"/>
    <property type="match status" value="1"/>
</dbReference>
<feature type="domain" description="HTH cro/C1-type" evidence="1">
    <location>
        <begin position="78"/>
        <end position="131"/>
    </location>
</feature>
<dbReference type="Proteomes" id="UP001065613">
    <property type="component" value="Chromosome"/>
</dbReference>
<dbReference type="Gene3D" id="1.10.260.40">
    <property type="entry name" value="lambda repressor-like DNA-binding domains"/>
    <property type="match status" value="1"/>
</dbReference>
<dbReference type="EMBL" id="CP073041">
    <property type="protein sequence ID" value="UXE64233.1"/>
    <property type="molecule type" value="Genomic_DNA"/>
</dbReference>
<evidence type="ECO:0000259" key="1">
    <source>
        <dbReference type="PROSITE" id="PS50943"/>
    </source>
</evidence>
<dbReference type="KEGG" id="wna:KA717_18100"/>